<dbReference type="Gene3D" id="2.60.120.290">
    <property type="entry name" value="Spermadhesin, CUB domain"/>
    <property type="match status" value="1"/>
</dbReference>
<dbReference type="SUPFAM" id="SSF55486">
    <property type="entry name" value="Metalloproteases ('zincins'), catalytic domain"/>
    <property type="match status" value="1"/>
</dbReference>
<keyword evidence="11 14" id="KW-0732">Signal</keyword>
<evidence type="ECO:0000256" key="2">
    <source>
        <dbReference type="ARBA" id="ARBA00022525"/>
    </source>
</evidence>
<feature type="signal peptide" evidence="11 14">
    <location>
        <begin position="1"/>
        <end position="17"/>
    </location>
</feature>
<comment type="caution">
    <text evidence="12">Lacks conserved residue(s) required for the propagation of feature annotation.</text>
</comment>
<keyword evidence="9 13" id="KW-1015">Disulfide bond</keyword>
<dbReference type="AlphaFoldDB" id="A0A0K0F3S2"/>
<dbReference type="InterPro" id="IPR017050">
    <property type="entry name" value="Metallopeptidase_nem"/>
</dbReference>
<evidence type="ECO:0000256" key="7">
    <source>
        <dbReference type="ARBA" id="ARBA00022833"/>
    </source>
</evidence>
<sequence length="404" mass="47677">MNQINLFLTIILSYIYAELYGMTTNDYYNVSSSKDINESVRSKRKVKGHVCFRWNLPINVYIDSKLGFKIVYKALQEIKETTCIRFNHITRLLNGVDGIYYKYSNECGSAVGKRFNHKWQEIYISPECNTVGSIQHETLHALGIEHEHSRIDRDKYLYFFPRNMNRRFEEDFERVHCDDSETYGLPYDYGSIMHYRAVSFTRNEKLTIIPRHTLYSKTIGQEQTLSFLDIQTLNAHYCSRSCKFKISCSNFGYQNPNDCRRCICVEGFTGYNCAEYAKSNLFCGANRLLAENSIKTLKQYGKKNCVYHIFAAKGRKIQIEIVKSEIYPLKRQRFECSPTNTLEVKYWADKRVTGARFCGKDTYVNFVSYNNHVIVYYRSMYFKNNFKLRYRAYIYHKISAVLKK</sequence>
<feature type="binding site" evidence="13">
    <location>
        <position position="146"/>
    </location>
    <ligand>
        <name>Zn(2+)</name>
        <dbReference type="ChEBI" id="CHEBI:29105"/>
        <note>catalytic</note>
    </ligand>
</feature>
<dbReference type="Proteomes" id="UP000035680">
    <property type="component" value="Unassembled WGS sequence"/>
</dbReference>
<dbReference type="InterPro" id="IPR024079">
    <property type="entry name" value="MetalloPept_cat_dom_sf"/>
</dbReference>
<evidence type="ECO:0000256" key="6">
    <source>
        <dbReference type="ARBA" id="ARBA00022801"/>
    </source>
</evidence>
<evidence type="ECO:0000256" key="4">
    <source>
        <dbReference type="ARBA" id="ARBA00022670"/>
    </source>
</evidence>
<keyword evidence="4 13" id="KW-0645">Protease</keyword>
<dbReference type="Pfam" id="PF01400">
    <property type="entry name" value="Astacin"/>
    <property type="match status" value="1"/>
</dbReference>
<feature type="disulfide bond" evidence="13">
    <location>
        <begin position="83"/>
        <end position="238"/>
    </location>
</feature>
<dbReference type="SMART" id="SM00235">
    <property type="entry name" value="ZnMc"/>
    <property type="match status" value="1"/>
</dbReference>
<accession>A0A0K0F3S2</accession>
<keyword evidence="3" id="KW-0245">EGF-like domain</keyword>
<dbReference type="WBParaSite" id="SVE_0345600.1">
    <property type="protein sequence ID" value="SVE_0345600.1"/>
    <property type="gene ID" value="SVE_0345600"/>
</dbReference>
<feature type="active site" evidence="13">
    <location>
        <position position="137"/>
    </location>
</feature>
<dbReference type="PRINTS" id="PR00480">
    <property type="entry name" value="ASTACIN"/>
</dbReference>
<proteinExistence type="predicted"/>
<evidence type="ECO:0000259" key="15">
    <source>
        <dbReference type="PROSITE" id="PS01180"/>
    </source>
</evidence>
<dbReference type="PANTHER" id="PTHR10127:SF802">
    <property type="entry name" value="ZINC METALLOPROTEINASE NAS-10"/>
    <property type="match status" value="1"/>
</dbReference>
<dbReference type="InterPro" id="IPR035914">
    <property type="entry name" value="Sperma_CUB_dom_sf"/>
</dbReference>
<evidence type="ECO:0000256" key="12">
    <source>
        <dbReference type="PROSITE-ProRule" id="PRU00059"/>
    </source>
</evidence>
<dbReference type="Pfam" id="PF00431">
    <property type="entry name" value="CUB"/>
    <property type="match status" value="1"/>
</dbReference>
<dbReference type="GO" id="GO:0018996">
    <property type="term" value="P:molting cycle, collagen and cuticulin-based cuticle"/>
    <property type="evidence" value="ECO:0007669"/>
    <property type="project" value="InterPro"/>
</dbReference>
<reference evidence="17" key="1">
    <citation type="submission" date="2014-07" db="EMBL/GenBank/DDBJ databases">
        <authorList>
            <person name="Martin A.A"/>
            <person name="De Silva N."/>
        </authorList>
    </citation>
    <scope>NUCLEOTIDE SEQUENCE</scope>
</reference>
<keyword evidence="6 13" id="KW-0378">Hydrolase</keyword>
<organism evidence="17 18">
    <name type="scientific">Strongyloides venezuelensis</name>
    <name type="common">Threadworm</name>
    <dbReference type="NCBI Taxonomy" id="75913"/>
    <lineage>
        <taxon>Eukaryota</taxon>
        <taxon>Metazoa</taxon>
        <taxon>Ecdysozoa</taxon>
        <taxon>Nematoda</taxon>
        <taxon>Chromadorea</taxon>
        <taxon>Rhabditida</taxon>
        <taxon>Tylenchina</taxon>
        <taxon>Panagrolaimomorpha</taxon>
        <taxon>Strongyloidoidea</taxon>
        <taxon>Strongyloididae</taxon>
        <taxon>Strongyloides</taxon>
    </lineage>
</organism>
<dbReference type="InterPro" id="IPR000859">
    <property type="entry name" value="CUB_dom"/>
</dbReference>
<keyword evidence="7 13" id="KW-0862">Zinc</keyword>
<keyword evidence="5 13" id="KW-0479">Metal-binding</keyword>
<dbReference type="SMART" id="SM00042">
    <property type="entry name" value="CUB"/>
    <property type="match status" value="1"/>
</dbReference>
<dbReference type="GO" id="GO:0004222">
    <property type="term" value="F:metalloendopeptidase activity"/>
    <property type="evidence" value="ECO:0007669"/>
    <property type="project" value="UniProtKB-UniRule"/>
</dbReference>
<comment type="subcellular location">
    <subcellularLocation>
        <location evidence="1 11">Secreted</location>
    </subcellularLocation>
</comment>
<feature type="binding site" evidence="13">
    <location>
        <position position="140"/>
    </location>
    <ligand>
        <name>Zn(2+)</name>
        <dbReference type="ChEBI" id="CHEBI:29105"/>
        <note>catalytic</note>
    </ligand>
</feature>
<comment type="cofactor">
    <cofactor evidence="13 14">
        <name>Zn(2+)</name>
        <dbReference type="ChEBI" id="CHEBI:29105"/>
    </cofactor>
    <text evidence="13 14">Binds 1 zinc ion per subunit.</text>
</comment>
<dbReference type="GO" id="GO:0006508">
    <property type="term" value="P:proteolysis"/>
    <property type="evidence" value="ECO:0007669"/>
    <property type="project" value="UniProtKB-KW"/>
</dbReference>
<dbReference type="PANTHER" id="PTHR10127">
    <property type="entry name" value="DISCOIDIN, CUB, EGF, LAMININ , AND ZINC METALLOPROTEASE DOMAIN CONTAINING"/>
    <property type="match status" value="1"/>
</dbReference>
<keyword evidence="8 13" id="KW-0482">Metalloprotease</keyword>
<dbReference type="PIRSF" id="PIRSF036365">
    <property type="entry name" value="Astacin_nematoda"/>
    <property type="match status" value="1"/>
</dbReference>
<reference evidence="18" key="2">
    <citation type="submission" date="2015-08" db="UniProtKB">
        <authorList>
            <consortium name="WormBaseParasite"/>
        </authorList>
    </citation>
    <scope>IDENTIFICATION</scope>
</reference>
<evidence type="ECO:0000256" key="5">
    <source>
        <dbReference type="ARBA" id="ARBA00022723"/>
    </source>
</evidence>
<dbReference type="InterPro" id="IPR006026">
    <property type="entry name" value="Peptidase_Metallo"/>
</dbReference>
<evidence type="ECO:0000256" key="11">
    <source>
        <dbReference type="PIRNR" id="PIRNR036365"/>
    </source>
</evidence>
<name>A0A0K0F3S2_STRVS</name>
<keyword evidence="17" id="KW-1185">Reference proteome</keyword>
<evidence type="ECO:0000256" key="13">
    <source>
        <dbReference type="PROSITE-ProRule" id="PRU01211"/>
    </source>
</evidence>
<keyword evidence="10" id="KW-0325">Glycoprotein</keyword>
<evidence type="ECO:0000256" key="14">
    <source>
        <dbReference type="RuleBase" id="RU361183"/>
    </source>
</evidence>
<feature type="chain" id="PRO_5005120763" description="Zinc metalloproteinase" evidence="11 14">
    <location>
        <begin position="18"/>
        <end position="404"/>
    </location>
</feature>
<evidence type="ECO:0000256" key="9">
    <source>
        <dbReference type="ARBA" id="ARBA00023157"/>
    </source>
</evidence>
<dbReference type="SUPFAM" id="SSF49854">
    <property type="entry name" value="Spermadhesin, CUB domain"/>
    <property type="match status" value="1"/>
</dbReference>
<evidence type="ECO:0000256" key="1">
    <source>
        <dbReference type="ARBA" id="ARBA00004613"/>
    </source>
</evidence>
<keyword evidence="2 11" id="KW-0964">Secreted</keyword>
<dbReference type="PROSITE" id="PS51864">
    <property type="entry name" value="ASTACIN"/>
    <property type="match status" value="1"/>
</dbReference>
<evidence type="ECO:0000313" key="17">
    <source>
        <dbReference type="Proteomes" id="UP000035680"/>
    </source>
</evidence>
<dbReference type="InterPro" id="IPR001506">
    <property type="entry name" value="Peptidase_M12A"/>
</dbReference>
<evidence type="ECO:0000259" key="16">
    <source>
        <dbReference type="PROSITE" id="PS51864"/>
    </source>
</evidence>
<protein>
    <recommendedName>
        <fullName evidence="11">Zinc metalloproteinase</fullName>
    </recommendedName>
</protein>
<evidence type="ECO:0000313" key="18">
    <source>
        <dbReference type="WBParaSite" id="SVE_0345600.1"/>
    </source>
</evidence>
<dbReference type="PROSITE" id="PS01180">
    <property type="entry name" value="CUB"/>
    <property type="match status" value="1"/>
</dbReference>
<feature type="binding site" evidence="13">
    <location>
        <position position="136"/>
    </location>
    <ligand>
        <name>Zn(2+)</name>
        <dbReference type="ChEBI" id="CHEBI:29105"/>
        <note>catalytic</note>
    </ligand>
</feature>
<feature type="domain" description="Peptidase M12A" evidence="16">
    <location>
        <begin position="44"/>
        <end position="239"/>
    </location>
</feature>
<evidence type="ECO:0000256" key="8">
    <source>
        <dbReference type="ARBA" id="ARBA00023049"/>
    </source>
</evidence>
<dbReference type="Gene3D" id="3.40.390.10">
    <property type="entry name" value="Collagenase (Catalytic Domain)"/>
    <property type="match status" value="1"/>
</dbReference>
<evidence type="ECO:0000256" key="3">
    <source>
        <dbReference type="ARBA" id="ARBA00022536"/>
    </source>
</evidence>
<feature type="domain" description="CUB" evidence="15">
    <location>
        <begin position="283"/>
        <end position="393"/>
    </location>
</feature>
<dbReference type="GO" id="GO:0005576">
    <property type="term" value="C:extracellular region"/>
    <property type="evidence" value="ECO:0007669"/>
    <property type="project" value="UniProtKB-SubCell"/>
</dbReference>
<evidence type="ECO:0000256" key="10">
    <source>
        <dbReference type="ARBA" id="ARBA00023180"/>
    </source>
</evidence>
<dbReference type="GO" id="GO:0008270">
    <property type="term" value="F:zinc ion binding"/>
    <property type="evidence" value="ECO:0007669"/>
    <property type="project" value="UniProtKB-UniRule"/>
</dbReference>